<dbReference type="Proteomes" id="UP001313282">
    <property type="component" value="Unassembled WGS sequence"/>
</dbReference>
<evidence type="ECO:0000256" key="2">
    <source>
        <dbReference type="SAM" id="MobiDB-lite"/>
    </source>
</evidence>
<evidence type="ECO:0000256" key="1">
    <source>
        <dbReference type="SAM" id="Coils"/>
    </source>
</evidence>
<feature type="region of interest" description="Disordered" evidence="2">
    <location>
        <begin position="1"/>
        <end position="38"/>
    </location>
</feature>
<reference evidence="3 4" key="1">
    <citation type="submission" date="2019-10" db="EMBL/GenBank/DDBJ databases">
        <authorList>
            <person name="Palmer J.M."/>
        </authorList>
    </citation>
    <scope>NUCLEOTIDE SEQUENCE [LARGE SCALE GENOMIC DNA]</scope>
    <source>
        <strain evidence="3 4">TWF718</strain>
    </source>
</reference>
<feature type="region of interest" description="Disordered" evidence="2">
    <location>
        <begin position="365"/>
        <end position="388"/>
    </location>
</feature>
<evidence type="ECO:0000313" key="4">
    <source>
        <dbReference type="Proteomes" id="UP001313282"/>
    </source>
</evidence>
<organism evidence="3 4">
    <name type="scientific">Orbilia javanica</name>
    <dbReference type="NCBI Taxonomy" id="47235"/>
    <lineage>
        <taxon>Eukaryota</taxon>
        <taxon>Fungi</taxon>
        <taxon>Dikarya</taxon>
        <taxon>Ascomycota</taxon>
        <taxon>Pezizomycotina</taxon>
        <taxon>Orbiliomycetes</taxon>
        <taxon>Orbiliales</taxon>
        <taxon>Orbiliaceae</taxon>
        <taxon>Orbilia</taxon>
    </lineage>
</organism>
<sequence>MDASSNTDALVAAGFISPGNSNPGTPKERPTSITSPNATITLPSVTKFVKGANSPSLIDFSDSELPPISLKMLPDEGPPGLSLPLDQGEAILPPFSTSIPRINEELLRLQQEVQRAALARDKEALASLLDKEKEIVELRAHIEAHKAAHMLEIEALKGEIESHKKELSGKPKFEDSPNASANAKILQETVEAFKKTDVAREQFIDYLNGQLQEFRHSPRNHPYPPGPPDNLHVYGAPQENKIVKDMKALEQRHQITQGAFFEHMDRTIAFQNSTNATISNLQRKLTISQTQIKVLKEQFSLAQKLKEEVEYLKNKNATIENNLDEAIAVNSHLTRELETFQTENADLKNKLAVFETENANLKGKLRENNDKLQRSSEKMTKMEKERKTSNNVLHRRGLHVEVMQNTIENLEADKHRLERAAAARSKFDTGPDINEKAAPGLRPSATPFTPSNMKSPDPFEE</sequence>
<keyword evidence="4" id="KW-1185">Reference proteome</keyword>
<feature type="compositionally biased region" description="Basic and acidic residues" evidence="2">
    <location>
        <begin position="421"/>
        <end position="435"/>
    </location>
</feature>
<dbReference type="AlphaFoldDB" id="A0AAN8NBR8"/>
<evidence type="ECO:0000313" key="3">
    <source>
        <dbReference type="EMBL" id="KAK6351435.1"/>
    </source>
</evidence>
<keyword evidence="1" id="KW-0175">Coiled coil</keyword>
<accession>A0AAN8NBR8</accession>
<dbReference type="EMBL" id="JAVHNR010000002">
    <property type="protein sequence ID" value="KAK6351435.1"/>
    <property type="molecule type" value="Genomic_DNA"/>
</dbReference>
<gene>
    <name evidence="3" type="ORF">TWF718_004595</name>
</gene>
<protein>
    <submittedName>
        <fullName evidence="3">Uncharacterized protein</fullName>
    </submittedName>
</protein>
<comment type="caution">
    <text evidence="3">The sequence shown here is derived from an EMBL/GenBank/DDBJ whole genome shotgun (WGS) entry which is preliminary data.</text>
</comment>
<name>A0AAN8NBR8_9PEZI</name>
<feature type="coiled-coil region" evidence="1">
    <location>
        <begin position="128"/>
        <end position="166"/>
    </location>
</feature>
<feature type="region of interest" description="Disordered" evidence="2">
    <location>
        <begin position="421"/>
        <end position="461"/>
    </location>
</feature>
<proteinExistence type="predicted"/>